<protein>
    <submittedName>
        <fullName evidence="1">Uncharacterized protein</fullName>
    </submittedName>
</protein>
<proteinExistence type="predicted"/>
<accession>A0A0A9YWH2</accession>
<dbReference type="EMBL" id="GBHO01009689">
    <property type="protein sequence ID" value="JAG33915.1"/>
    <property type="molecule type" value="Transcribed_RNA"/>
</dbReference>
<sequence length="274" mass="30744">MSLRPSYHVQTLPQHLQCTWDSVVVVEEQQQQFKTVDHDNWKCYVQCALWIHKDLHSDVVHRFVQGVEGGEDFQGHKDLHNRPSAHHYVETCDGAEEEEDLGVGDDGDADLLLGRCVHVILSLASPAGCMAPQYVVTVCKWDCEGAEDDGGVLEAPHYPSQHPAVGEHLTLVDSVLHRCVFVDGCCQGGVLHTHHLHDGGCEDGVEQLVEVVVEELLAREHRYTSVLVAGEGQHHCFVQYEQHCLPNSVCYLRPVHLQLWVQFVEVRDRVVSCV</sequence>
<evidence type="ECO:0000313" key="2">
    <source>
        <dbReference type="EMBL" id="JAQ16777.1"/>
    </source>
</evidence>
<reference evidence="1" key="1">
    <citation type="journal article" date="2014" name="PLoS ONE">
        <title>Transcriptome-Based Identification of ABC Transporters in the Western Tarnished Plant Bug Lygus hesperus.</title>
        <authorList>
            <person name="Hull J.J."/>
            <person name="Chaney K."/>
            <person name="Geib S.M."/>
            <person name="Fabrick J.A."/>
            <person name="Brent C.S."/>
            <person name="Walsh D."/>
            <person name="Lavine L.C."/>
        </authorList>
    </citation>
    <scope>NUCLEOTIDE SEQUENCE</scope>
</reference>
<dbReference type="EMBL" id="GDHC01001852">
    <property type="protein sequence ID" value="JAQ16777.1"/>
    <property type="molecule type" value="Transcribed_RNA"/>
</dbReference>
<reference evidence="1" key="2">
    <citation type="submission" date="2014-07" db="EMBL/GenBank/DDBJ databases">
        <authorList>
            <person name="Hull J."/>
        </authorList>
    </citation>
    <scope>NUCLEOTIDE SEQUENCE</scope>
</reference>
<name>A0A0A9YWH2_LYGHE</name>
<dbReference type="AlphaFoldDB" id="A0A0A9YWH2"/>
<gene>
    <name evidence="1" type="ORF">CM83_8722</name>
    <name evidence="2" type="ORF">g.14590</name>
</gene>
<organism evidence="1">
    <name type="scientific">Lygus hesperus</name>
    <name type="common">Western plant bug</name>
    <dbReference type="NCBI Taxonomy" id="30085"/>
    <lineage>
        <taxon>Eukaryota</taxon>
        <taxon>Metazoa</taxon>
        <taxon>Ecdysozoa</taxon>
        <taxon>Arthropoda</taxon>
        <taxon>Hexapoda</taxon>
        <taxon>Insecta</taxon>
        <taxon>Pterygota</taxon>
        <taxon>Neoptera</taxon>
        <taxon>Paraneoptera</taxon>
        <taxon>Hemiptera</taxon>
        <taxon>Heteroptera</taxon>
        <taxon>Panheteroptera</taxon>
        <taxon>Cimicomorpha</taxon>
        <taxon>Miridae</taxon>
        <taxon>Mirini</taxon>
        <taxon>Lygus</taxon>
    </lineage>
</organism>
<evidence type="ECO:0000313" key="1">
    <source>
        <dbReference type="EMBL" id="JAG33915.1"/>
    </source>
</evidence>
<reference evidence="2" key="3">
    <citation type="journal article" date="2016" name="Gigascience">
        <title>De novo construction of an expanded transcriptome assembly for the western tarnished plant bug, Lygus hesperus.</title>
        <authorList>
            <person name="Tassone E.E."/>
            <person name="Geib S.M."/>
            <person name="Hall B."/>
            <person name="Fabrick J.A."/>
            <person name="Brent C.S."/>
            <person name="Hull J.J."/>
        </authorList>
    </citation>
    <scope>NUCLEOTIDE SEQUENCE</scope>
</reference>